<accession>A0A916ZIM7</accession>
<dbReference type="Pfam" id="PF17853">
    <property type="entry name" value="GGDEF_2"/>
    <property type="match status" value="1"/>
</dbReference>
<evidence type="ECO:0000259" key="9">
    <source>
        <dbReference type="PROSITE" id="PS01124"/>
    </source>
</evidence>
<evidence type="ECO:0000256" key="2">
    <source>
        <dbReference type="ARBA" id="ARBA00022490"/>
    </source>
</evidence>
<feature type="domain" description="Response regulatory" evidence="10">
    <location>
        <begin position="3"/>
        <end position="120"/>
    </location>
</feature>
<proteinExistence type="predicted"/>
<evidence type="ECO:0000259" key="10">
    <source>
        <dbReference type="PROSITE" id="PS50110"/>
    </source>
</evidence>
<dbReference type="Gene3D" id="1.10.10.60">
    <property type="entry name" value="Homeodomain-like"/>
    <property type="match status" value="2"/>
</dbReference>
<evidence type="ECO:0000256" key="5">
    <source>
        <dbReference type="ARBA" id="ARBA00023015"/>
    </source>
</evidence>
<keyword evidence="3 8" id="KW-0597">Phosphoprotein</keyword>
<feature type="domain" description="HTH araC/xylS-type" evidence="9">
    <location>
        <begin position="321"/>
        <end position="419"/>
    </location>
</feature>
<keyword evidence="5" id="KW-0805">Transcription regulation</keyword>
<dbReference type="InterPro" id="IPR041522">
    <property type="entry name" value="CdaR_GGDEF"/>
</dbReference>
<gene>
    <name evidence="11" type="ORF">GCM10010911_66940</name>
</gene>
<dbReference type="Proteomes" id="UP000612456">
    <property type="component" value="Unassembled WGS sequence"/>
</dbReference>
<reference evidence="11" key="2">
    <citation type="submission" date="2020-09" db="EMBL/GenBank/DDBJ databases">
        <authorList>
            <person name="Sun Q."/>
            <person name="Zhou Y."/>
        </authorList>
    </citation>
    <scope>NUCLEOTIDE SEQUENCE</scope>
    <source>
        <strain evidence="11">CGMCC 1.15178</strain>
    </source>
</reference>
<dbReference type="CDD" id="cd17536">
    <property type="entry name" value="REC_YesN-like"/>
    <property type="match status" value="1"/>
</dbReference>
<dbReference type="SUPFAM" id="SSF46689">
    <property type="entry name" value="Homeodomain-like"/>
    <property type="match status" value="1"/>
</dbReference>
<dbReference type="EMBL" id="BMHP01000010">
    <property type="protein sequence ID" value="GGD98718.1"/>
    <property type="molecule type" value="Genomic_DNA"/>
</dbReference>
<evidence type="ECO:0000256" key="3">
    <source>
        <dbReference type="ARBA" id="ARBA00022553"/>
    </source>
</evidence>
<evidence type="ECO:0000256" key="1">
    <source>
        <dbReference type="ARBA" id="ARBA00004496"/>
    </source>
</evidence>
<dbReference type="GO" id="GO:0005737">
    <property type="term" value="C:cytoplasm"/>
    <property type="evidence" value="ECO:0007669"/>
    <property type="project" value="UniProtKB-SubCell"/>
</dbReference>
<dbReference type="InterPro" id="IPR009057">
    <property type="entry name" value="Homeodomain-like_sf"/>
</dbReference>
<dbReference type="InterPro" id="IPR020449">
    <property type="entry name" value="Tscrpt_reg_AraC-type_HTH"/>
</dbReference>
<dbReference type="InterPro" id="IPR051552">
    <property type="entry name" value="HptR"/>
</dbReference>
<dbReference type="SUPFAM" id="SSF52172">
    <property type="entry name" value="CheY-like"/>
    <property type="match status" value="1"/>
</dbReference>
<evidence type="ECO:0000256" key="6">
    <source>
        <dbReference type="ARBA" id="ARBA00023125"/>
    </source>
</evidence>
<dbReference type="PROSITE" id="PS01124">
    <property type="entry name" value="HTH_ARAC_FAMILY_2"/>
    <property type="match status" value="1"/>
</dbReference>
<dbReference type="SMART" id="SM00448">
    <property type="entry name" value="REC"/>
    <property type="match status" value="1"/>
</dbReference>
<dbReference type="GO" id="GO:0003700">
    <property type="term" value="F:DNA-binding transcription factor activity"/>
    <property type="evidence" value="ECO:0007669"/>
    <property type="project" value="InterPro"/>
</dbReference>
<keyword evidence="6" id="KW-0238">DNA-binding</keyword>
<dbReference type="PRINTS" id="PR00032">
    <property type="entry name" value="HTHARAC"/>
</dbReference>
<comment type="subcellular location">
    <subcellularLocation>
        <location evidence="1">Cytoplasm</location>
    </subcellularLocation>
</comment>
<dbReference type="InterPro" id="IPR018062">
    <property type="entry name" value="HTH_AraC-typ_CS"/>
</dbReference>
<dbReference type="InterPro" id="IPR011006">
    <property type="entry name" value="CheY-like_superfamily"/>
</dbReference>
<keyword evidence="12" id="KW-1185">Reference proteome</keyword>
<evidence type="ECO:0000313" key="12">
    <source>
        <dbReference type="Proteomes" id="UP000612456"/>
    </source>
</evidence>
<dbReference type="RefSeq" id="WP_188999719.1">
    <property type="nucleotide sequence ID" value="NZ_BMHP01000010.1"/>
</dbReference>
<evidence type="ECO:0000256" key="7">
    <source>
        <dbReference type="ARBA" id="ARBA00023163"/>
    </source>
</evidence>
<dbReference type="PROSITE" id="PS50110">
    <property type="entry name" value="RESPONSE_REGULATORY"/>
    <property type="match status" value="1"/>
</dbReference>
<dbReference type="PANTHER" id="PTHR42713">
    <property type="entry name" value="HISTIDINE KINASE-RELATED"/>
    <property type="match status" value="1"/>
</dbReference>
<keyword evidence="4" id="KW-0902">Two-component regulatory system</keyword>
<dbReference type="PANTHER" id="PTHR42713:SF3">
    <property type="entry name" value="TRANSCRIPTIONAL REGULATORY PROTEIN HPTR"/>
    <property type="match status" value="1"/>
</dbReference>
<feature type="modified residue" description="4-aspartylphosphate" evidence="8">
    <location>
        <position position="55"/>
    </location>
</feature>
<evidence type="ECO:0008006" key="13">
    <source>
        <dbReference type="Google" id="ProtNLM"/>
    </source>
</evidence>
<dbReference type="InterPro" id="IPR001789">
    <property type="entry name" value="Sig_transdc_resp-reg_receiver"/>
</dbReference>
<dbReference type="Pfam" id="PF12833">
    <property type="entry name" value="HTH_18"/>
    <property type="match status" value="1"/>
</dbReference>
<keyword evidence="2" id="KW-0963">Cytoplasm</keyword>
<name>A0A916ZIM7_9BACL</name>
<organism evidence="11 12">
    <name type="scientific">Paenibacillus nasutitermitis</name>
    <dbReference type="NCBI Taxonomy" id="1652958"/>
    <lineage>
        <taxon>Bacteria</taxon>
        <taxon>Bacillati</taxon>
        <taxon>Bacillota</taxon>
        <taxon>Bacilli</taxon>
        <taxon>Bacillales</taxon>
        <taxon>Paenibacillaceae</taxon>
        <taxon>Paenibacillus</taxon>
    </lineage>
</organism>
<reference evidence="11" key="1">
    <citation type="journal article" date="2014" name="Int. J. Syst. Evol. Microbiol.">
        <title>Complete genome sequence of Corynebacterium casei LMG S-19264T (=DSM 44701T), isolated from a smear-ripened cheese.</title>
        <authorList>
            <consortium name="US DOE Joint Genome Institute (JGI-PGF)"/>
            <person name="Walter F."/>
            <person name="Albersmeier A."/>
            <person name="Kalinowski J."/>
            <person name="Ruckert C."/>
        </authorList>
    </citation>
    <scope>NUCLEOTIDE SEQUENCE</scope>
    <source>
        <strain evidence="11">CGMCC 1.15178</strain>
    </source>
</reference>
<evidence type="ECO:0000256" key="4">
    <source>
        <dbReference type="ARBA" id="ARBA00023012"/>
    </source>
</evidence>
<sequence length="422" mass="48502">MFSILIVDDNLSDRAGINGLIDWEALDIEVVGFAVDGGEGYKQAVELRPDFILTDVAMPVMDGIKMTQQIKEELPQTKFIFMSCFDDFEYLKGAINLDVYGYILKPINLSELTETLAKVKNLKQDELEKERNDQKLKVQLQESMPILQEQLIRDLLYGKLGDEDNIRNRMNSLGMDFTNNSYAVLYLQIGNTDAQNPDKTMENRHLTIYSVQKCVEETILSEIPGYVTNQHQDSLAVILFMPHTSDEEAVHQLMSLTNACREKVNHQLGLRITIGISEFSNRLSLLPKLFEDAEYAIKSKFYSKDNQVIMTSKGRYQKVMEDIKAIIDEQYAQIENVNQIVSPLFLSVSHANLIFKQQSGQTIFDYLIKKRMEVAKSMLMDPYIKIYEIAEKTGYKTNSYFASVFKEYTGLTPKQFRDKNRD</sequence>
<dbReference type="SMART" id="SM00342">
    <property type="entry name" value="HTH_ARAC"/>
    <property type="match status" value="1"/>
</dbReference>
<evidence type="ECO:0000256" key="8">
    <source>
        <dbReference type="PROSITE-ProRule" id="PRU00169"/>
    </source>
</evidence>
<dbReference type="InterPro" id="IPR018060">
    <property type="entry name" value="HTH_AraC"/>
</dbReference>
<comment type="caution">
    <text evidence="11">The sequence shown here is derived from an EMBL/GenBank/DDBJ whole genome shotgun (WGS) entry which is preliminary data.</text>
</comment>
<dbReference type="Gene3D" id="3.40.50.2300">
    <property type="match status" value="1"/>
</dbReference>
<dbReference type="Pfam" id="PF00072">
    <property type="entry name" value="Response_reg"/>
    <property type="match status" value="1"/>
</dbReference>
<dbReference type="PROSITE" id="PS00041">
    <property type="entry name" value="HTH_ARAC_FAMILY_1"/>
    <property type="match status" value="1"/>
</dbReference>
<dbReference type="GO" id="GO:0043565">
    <property type="term" value="F:sequence-specific DNA binding"/>
    <property type="evidence" value="ECO:0007669"/>
    <property type="project" value="InterPro"/>
</dbReference>
<protein>
    <recommendedName>
        <fullName evidence="13">Response regulator</fullName>
    </recommendedName>
</protein>
<dbReference type="AlphaFoldDB" id="A0A916ZIM7"/>
<dbReference type="GO" id="GO:0000160">
    <property type="term" value="P:phosphorelay signal transduction system"/>
    <property type="evidence" value="ECO:0007669"/>
    <property type="project" value="UniProtKB-KW"/>
</dbReference>
<keyword evidence="7" id="KW-0804">Transcription</keyword>
<evidence type="ECO:0000313" key="11">
    <source>
        <dbReference type="EMBL" id="GGD98718.1"/>
    </source>
</evidence>